<proteinExistence type="predicted"/>
<dbReference type="InterPro" id="IPR007712">
    <property type="entry name" value="RelE/ParE_toxin"/>
</dbReference>
<dbReference type="Gene3D" id="3.30.2310.20">
    <property type="entry name" value="RelE-like"/>
    <property type="match status" value="1"/>
</dbReference>
<dbReference type="EMBL" id="JACSIT010000141">
    <property type="protein sequence ID" value="MBC6995807.1"/>
    <property type="molecule type" value="Genomic_DNA"/>
</dbReference>
<reference evidence="2" key="1">
    <citation type="submission" date="2020-08" db="EMBL/GenBank/DDBJ databases">
        <title>Lewinella bacteria from marine environments.</title>
        <authorList>
            <person name="Zhong Y."/>
        </authorList>
    </citation>
    <scope>NUCLEOTIDE SEQUENCE</scope>
    <source>
        <strain evidence="2">KCTC 42187</strain>
    </source>
</reference>
<evidence type="ECO:0000313" key="2">
    <source>
        <dbReference type="EMBL" id="MBC6995807.1"/>
    </source>
</evidence>
<dbReference type="InterPro" id="IPR035093">
    <property type="entry name" value="RelE/ParE_toxin_dom_sf"/>
</dbReference>
<evidence type="ECO:0000313" key="3">
    <source>
        <dbReference type="Proteomes" id="UP000650081"/>
    </source>
</evidence>
<dbReference type="SUPFAM" id="SSF143011">
    <property type="entry name" value="RelE-like"/>
    <property type="match status" value="1"/>
</dbReference>
<gene>
    <name evidence="2" type="ORF">H9S92_16695</name>
</gene>
<keyword evidence="1" id="KW-1277">Toxin-antitoxin system</keyword>
<dbReference type="Pfam" id="PF05016">
    <property type="entry name" value="ParE_toxin"/>
    <property type="match status" value="1"/>
</dbReference>
<comment type="caution">
    <text evidence="2">The sequence shown here is derived from an EMBL/GenBank/DDBJ whole genome shotgun (WGS) entry which is preliminary data.</text>
</comment>
<keyword evidence="3" id="KW-1185">Reference proteome</keyword>
<sequence>MKQYKVLLTPRARASINEIVSDLREAVSADYATKVRKEILATIKSLKTFPEAHQSFDELNDGNHEYRRALTLRYKIVFTINEEILEVVVVQVYDQRRGQDWIQENV</sequence>
<protein>
    <submittedName>
        <fullName evidence="2">Type II toxin-antitoxin system RelE/ParE family toxin</fullName>
    </submittedName>
</protein>
<accession>A0A923PKK5</accession>
<name>A0A923PKK5_9BACT</name>
<dbReference type="AlphaFoldDB" id="A0A923PKK5"/>
<organism evidence="2 3">
    <name type="scientific">Neolewinella lacunae</name>
    <dbReference type="NCBI Taxonomy" id="1517758"/>
    <lineage>
        <taxon>Bacteria</taxon>
        <taxon>Pseudomonadati</taxon>
        <taxon>Bacteroidota</taxon>
        <taxon>Saprospiria</taxon>
        <taxon>Saprospirales</taxon>
        <taxon>Lewinellaceae</taxon>
        <taxon>Neolewinella</taxon>
    </lineage>
</organism>
<dbReference type="Proteomes" id="UP000650081">
    <property type="component" value="Unassembled WGS sequence"/>
</dbReference>
<evidence type="ECO:0000256" key="1">
    <source>
        <dbReference type="ARBA" id="ARBA00022649"/>
    </source>
</evidence>
<dbReference type="RefSeq" id="WP_187467828.1">
    <property type="nucleotide sequence ID" value="NZ_JACSIT010000141.1"/>
</dbReference>